<dbReference type="InterPro" id="IPR000878">
    <property type="entry name" value="4pyrrol_Mease"/>
</dbReference>
<dbReference type="PIRSF" id="PIRSF036428">
    <property type="entry name" value="CobL"/>
    <property type="match status" value="1"/>
</dbReference>
<evidence type="ECO:0000313" key="8">
    <source>
        <dbReference type="Proteomes" id="UP000015527"/>
    </source>
</evidence>
<keyword evidence="5" id="KW-0949">S-adenosyl-L-methionine</keyword>
<keyword evidence="8" id="KW-1185">Reference proteome</keyword>
<evidence type="ECO:0000256" key="5">
    <source>
        <dbReference type="ARBA" id="ARBA00022691"/>
    </source>
</evidence>
<proteinExistence type="predicted"/>
<dbReference type="InterPro" id="IPR014777">
    <property type="entry name" value="4pyrrole_Mease_sub1"/>
</dbReference>
<dbReference type="GO" id="GO:0032259">
    <property type="term" value="P:methylation"/>
    <property type="evidence" value="ECO:0007669"/>
    <property type="project" value="UniProtKB-KW"/>
</dbReference>
<dbReference type="PANTHER" id="PTHR43182:SF1">
    <property type="entry name" value="COBALT-PRECORRIN-7 C(5)-METHYLTRANSFERASE"/>
    <property type="match status" value="1"/>
</dbReference>
<dbReference type="Gene3D" id="3.40.1010.10">
    <property type="entry name" value="Cobalt-precorrin-4 Transmethylase, Domain 1"/>
    <property type="match status" value="1"/>
</dbReference>
<name>T0JD10_9SPHN</name>
<dbReference type="Gene3D" id="3.40.50.150">
    <property type="entry name" value="Vaccinia Virus protein VP39"/>
    <property type="match status" value="1"/>
</dbReference>
<protein>
    <recommendedName>
        <fullName evidence="6">Tetrapyrrole methylase domain-containing protein</fullName>
    </recommendedName>
</protein>
<evidence type="ECO:0000259" key="6">
    <source>
        <dbReference type="Pfam" id="PF00590"/>
    </source>
</evidence>
<organism evidence="7 8">
    <name type="scientific">Novosphingobium lindaniclasticum LE124</name>
    <dbReference type="NCBI Taxonomy" id="1096930"/>
    <lineage>
        <taxon>Bacteria</taxon>
        <taxon>Pseudomonadati</taxon>
        <taxon>Pseudomonadota</taxon>
        <taxon>Alphaproteobacteria</taxon>
        <taxon>Sphingomonadales</taxon>
        <taxon>Sphingomonadaceae</taxon>
        <taxon>Novosphingobium</taxon>
    </lineage>
</organism>
<dbReference type="UniPathway" id="UPA00148"/>
<dbReference type="Proteomes" id="UP000015527">
    <property type="component" value="Unassembled WGS sequence"/>
</dbReference>
<dbReference type="eggNOG" id="COG2241">
    <property type="taxonomic scope" value="Bacteria"/>
</dbReference>
<gene>
    <name evidence="7" type="ORF">L284_00190</name>
</gene>
<comment type="caution">
    <text evidence="7">The sequence shown here is derived from an EMBL/GenBank/DDBJ whole genome shotgun (WGS) entry which is preliminary data.</text>
</comment>
<reference evidence="7 8" key="1">
    <citation type="journal article" date="2013" name="Genome Announc.">
        <title>Genome Sequence of Novosphingobium lindaniclasticum LE124T, Isolated from a Hexachlorocyclohexane Dumpsite.</title>
        <authorList>
            <person name="Saxena A."/>
            <person name="Nayyar N."/>
            <person name="Sangwan N."/>
            <person name="Kumari R."/>
            <person name="Khurana J.P."/>
            <person name="Lal R."/>
        </authorList>
    </citation>
    <scope>NUCLEOTIDE SEQUENCE [LARGE SCALE GENOMIC DNA]</scope>
    <source>
        <strain evidence="7 8">LE124</strain>
    </source>
</reference>
<dbReference type="PANTHER" id="PTHR43182">
    <property type="entry name" value="COBALT-PRECORRIN-6B C(15)-METHYLTRANSFERASE (DECARBOXYLATING)"/>
    <property type="match status" value="1"/>
</dbReference>
<evidence type="ECO:0000256" key="2">
    <source>
        <dbReference type="ARBA" id="ARBA00022573"/>
    </source>
</evidence>
<dbReference type="InterPro" id="IPR014008">
    <property type="entry name" value="Cbl_synth_MTase_CbiT"/>
</dbReference>
<dbReference type="InterPro" id="IPR035996">
    <property type="entry name" value="4pyrrol_Methylase_sf"/>
</dbReference>
<dbReference type="SUPFAM" id="SSF53335">
    <property type="entry name" value="S-adenosyl-L-methionine-dependent methyltransferases"/>
    <property type="match status" value="1"/>
</dbReference>
<dbReference type="InterPro" id="IPR012818">
    <property type="entry name" value="CbiE"/>
</dbReference>
<dbReference type="NCBIfam" id="TIGR02469">
    <property type="entry name" value="CbiT"/>
    <property type="match status" value="1"/>
</dbReference>
<dbReference type="OrthoDB" id="9787825at2"/>
<dbReference type="InterPro" id="IPR029063">
    <property type="entry name" value="SAM-dependent_MTases_sf"/>
</dbReference>
<dbReference type="PATRIC" id="fig|1096930.3.peg.38"/>
<evidence type="ECO:0000256" key="4">
    <source>
        <dbReference type="ARBA" id="ARBA00022679"/>
    </source>
</evidence>
<evidence type="ECO:0000256" key="3">
    <source>
        <dbReference type="ARBA" id="ARBA00022603"/>
    </source>
</evidence>
<accession>T0JD10</accession>
<dbReference type="InterPro" id="IPR006365">
    <property type="entry name" value="Cbl_synth_CobL"/>
</dbReference>
<dbReference type="eggNOG" id="COG2242">
    <property type="taxonomic scope" value="Bacteria"/>
</dbReference>
<keyword evidence="3" id="KW-0489">Methyltransferase</keyword>
<feature type="domain" description="Tetrapyrrole methylase" evidence="6">
    <location>
        <begin position="10"/>
        <end position="191"/>
    </location>
</feature>
<comment type="pathway">
    <text evidence="1">Cofactor biosynthesis; adenosylcobalamin biosynthesis.</text>
</comment>
<dbReference type="InterPro" id="IPR050714">
    <property type="entry name" value="Cobalamin_biosynth_MTase"/>
</dbReference>
<dbReference type="GO" id="GO:0009236">
    <property type="term" value="P:cobalamin biosynthetic process"/>
    <property type="evidence" value="ECO:0007669"/>
    <property type="project" value="UniProtKB-UniPathway"/>
</dbReference>
<dbReference type="NCBIfam" id="TIGR02467">
    <property type="entry name" value="CbiE"/>
    <property type="match status" value="1"/>
</dbReference>
<evidence type="ECO:0000256" key="1">
    <source>
        <dbReference type="ARBA" id="ARBA00004953"/>
    </source>
</evidence>
<keyword evidence="2" id="KW-0169">Cobalamin biosynthesis</keyword>
<dbReference type="GO" id="GO:0008276">
    <property type="term" value="F:protein methyltransferase activity"/>
    <property type="evidence" value="ECO:0007669"/>
    <property type="project" value="InterPro"/>
</dbReference>
<evidence type="ECO:0000313" key="7">
    <source>
        <dbReference type="EMBL" id="EQB19739.1"/>
    </source>
</evidence>
<dbReference type="CDD" id="cd11644">
    <property type="entry name" value="Precorrin-6Y-MT"/>
    <property type="match status" value="1"/>
</dbReference>
<dbReference type="RefSeq" id="WP_021232041.1">
    <property type="nucleotide sequence ID" value="NZ_ATHL01000001.1"/>
</dbReference>
<dbReference type="SUPFAM" id="SSF53790">
    <property type="entry name" value="Tetrapyrrole methylase"/>
    <property type="match status" value="1"/>
</dbReference>
<dbReference type="AlphaFoldDB" id="T0JD10"/>
<sequence>MSEAPRDPWLTIVGIGEDGIAGLSEAARSALAEAQVVTGAARHLGLLPALSAETRTWPVPFGSGVAELMALKGRKVVMLASGDPFWFGAGSVVTGGLDPAEWIAHPAPSTFALAAARLGWPVETTLCLGLHAAPLAHLRPHLAPGQRALVLLRDGAAVQALAHYVTGEGFGASTLTVLEALGGPRERVRIASAFSFDLEDVAHPVAVGLSCGGEGEVVTCASGRDDRWFDSDGQITKRPVRALALSALAPRPGELLWDIGTGSGSIAIEWLLAHRDMRAVAFEGDPVRAARARANAAALGADRLHVVDGMVPAALENRPAPDAVFVGGGLDAALLERLGHLSAGTRIVAHAVTLETEALLAKAHVEIGGTLLRVELAQAAPLGSRRGWKAHYPIVQWSVTL</sequence>
<dbReference type="Pfam" id="PF00590">
    <property type="entry name" value="TP_methylase"/>
    <property type="match status" value="1"/>
</dbReference>
<keyword evidence="4" id="KW-0808">Transferase</keyword>
<dbReference type="EMBL" id="ATHL01000001">
    <property type="protein sequence ID" value="EQB19739.1"/>
    <property type="molecule type" value="Genomic_DNA"/>
</dbReference>